<proteinExistence type="predicted"/>
<dbReference type="PANTHER" id="PTHR32444:SF63">
    <property type="entry name" value="G-TYPE LECTIN S-RECEPTOR-LIKE SERINE_THREONINE-PROTEIN KINASE RKS1"/>
    <property type="match status" value="1"/>
</dbReference>
<dbReference type="PROSITE" id="PS50927">
    <property type="entry name" value="BULB_LECTIN"/>
    <property type="match status" value="1"/>
</dbReference>
<feature type="domain" description="Apple" evidence="10">
    <location>
        <begin position="694"/>
        <end position="779"/>
    </location>
</feature>
<evidence type="ECO:0000256" key="5">
    <source>
        <dbReference type="ARBA" id="ARBA00047899"/>
    </source>
</evidence>
<evidence type="ECO:0000256" key="6">
    <source>
        <dbReference type="ARBA" id="ARBA00048679"/>
    </source>
</evidence>
<keyword evidence="7" id="KW-0245">EGF-like domain</keyword>
<comment type="caution">
    <text evidence="7">Lacks conserved residue(s) required for the propagation of feature annotation.</text>
</comment>
<dbReference type="Pfam" id="PF08276">
    <property type="entry name" value="PAN_2"/>
    <property type="match status" value="2"/>
</dbReference>
<dbReference type="SMART" id="SM00473">
    <property type="entry name" value="PAN_AP"/>
    <property type="match status" value="2"/>
</dbReference>
<dbReference type="PROSITE" id="PS50026">
    <property type="entry name" value="EGF_3"/>
    <property type="match status" value="1"/>
</dbReference>
<dbReference type="InterPro" id="IPR001480">
    <property type="entry name" value="Bulb-type_lectin_dom"/>
</dbReference>
<dbReference type="Gene3D" id="2.90.10.10">
    <property type="entry name" value="Bulb-type lectin domain"/>
    <property type="match status" value="1"/>
</dbReference>
<dbReference type="SMART" id="SM00108">
    <property type="entry name" value="B_lectin"/>
    <property type="match status" value="1"/>
</dbReference>
<keyword evidence="2" id="KW-0732">Signal</keyword>
<dbReference type="InterPro" id="IPR003609">
    <property type="entry name" value="Pan_app"/>
</dbReference>
<dbReference type="GO" id="GO:0004674">
    <property type="term" value="F:protein serine/threonine kinase activity"/>
    <property type="evidence" value="ECO:0007669"/>
    <property type="project" value="UniProtKB-EC"/>
</dbReference>
<feature type="domain" description="EGF-like" evidence="8">
    <location>
        <begin position="635"/>
        <end position="673"/>
    </location>
</feature>
<evidence type="ECO:0000256" key="1">
    <source>
        <dbReference type="ARBA" id="ARBA00012513"/>
    </source>
</evidence>
<dbReference type="InterPro" id="IPR000858">
    <property type="entry name" value="S_locus_glycoprot_dom"/>
</dbReference>
<keyword evidence="12" id="KW-1185">Reference proteome</keyword>
<dbReference type="Pfam" id="PF01453">
    <property type="entry name" value="B_lectin"/>
    <property type="match status" value="1"/>
</dbReference>
<dbReference type="EC" id="2.7.11.1" evidence="1"/>
<evidence type="ECO:0000259" key="9">
    <source>
        <dbReference type="PROSITE" id="PS50927"/>
    </source>
</evidence>
<dbReference type="CDD" id="cd00028">
    <property type="entry name" value="B_lectin"/>
    <property type="match status" value="1"/>
</dbReference>
<dbReference type="SUPFAM" id="SSF51110">
    <property type="entry name" value="alpha-D-mannose-specific plant lectins"/>
    <property type="match status" value="1"/>
</dbReference>
<dbReference type="EMBL" id="JACTNZ010000011">
    <property type="protein sequence ID" value="KAG5525261.1"/>
    <property type="molecule type" value="Genomic_DNA"/>
</dbReference>
<evidence type="ECO:0000313" key="11">
    <source>
        <dbReference type="EMBL" id="KAG5525261.1"/>
    </source>
</evidence>
<evidence type="ECO:0000259" key="10">
    <source>
        <dbReference type="PROSITE" id="PS50948"/>
    </source>
</evidence>
<dbReference type="Pfam" id="PF00954">
    <property type="entry name" value="S_locus_glycop"/>
    <property type="match status" value="2"/>
</dbReference>
<name>A0AAV6I9R2_9ERIC</name>
<dbReference type="InterPro" id="IPR036426">
    <property type="entry name" value="Bulb-type_lectin_dom_sf"/>
</dbReference>
<keyword evidence="4" id="KW-0325">Glycoprotein</keyword>
<feature type="domain" description="Bulb-type lectin" evidence="9">
    <location>
        <begin position="372"/>
        <end position="481"/>
    </location>
</feature>
<gene>
    <name evidence="11" type="ORF">RHGRI_031814</name>
</gene>
<organism evidence="11 12">
    <name type="scientific">Rhododendron griersonianum</name>
    <dbReference type="NCBI Taxonomy" id="479676"/>
    <lineage>
        <taxon>Eukaryota</taxon>
        <taxon>Viridiplantae</taxon>
        <taxon>Streptophyta</taxon>
        <taxon>Embryophyta</taxon>
        <taxon>Tracheophyta</taxon>
        <taxon>Spermatophyta</taxon>
        <taxon>Magnoliopsida</taxon>
        <taxon>eudicotyledons</taxon>
        <taxon>Gunneridae</taxon>
        <taxon>Pentapetalae</taxon>
        <taxon>asterids</taxon>
        <taxon>Ericales</taxon>
        <taxon>Ericaceae</taxon>
        <taxon>Ericoideae</taxon>
        <taxon>Rhodoreae</taxon>
        <taxon>Rhododendron</taxon>
    </lineage>
</organism>
<evidence type="ECO:0000259" key="8">
    <source>
        <dbReference type="PROSITE" id="PS50026"/>
    </source>
</evidence>
<comment type="caution">
    <text evidence="11">The sequence shown here is derived from an EMBL/GenBank/DDBJ whole genome shotgun (WGS) entry which is preliminary data.</text>
</comment>
<dbReference type="Proteomes" id="UP000823749">
    <property type="component" value="Chromosome 11"/>
</dbReference>
<dbReference type="InterPro" id="IPR000742">
    <property type="entry name" value="EGF"/>
</dbReference>
<dbReference type="PROSITE" id="PS50948">
    <property type="entry name" value="PAN"/>
    <property type="match status" value="1"/>
</dbReference>
<comment type="catalytic activity">
    <reaction evidence="5">
        <text>L-threonyl-[protein] + ATP = O-phospho-L-threonyl-[protein] + ADP + H(+)</text>
        <dbReference type="Rhea" id="RHEA:46608"/>
        <dbReference type="Rhea" id="RHEA-COMP:11060"/>
        <dbReference type="Rhea" id="RHEA-COMP:11605"/>
        <dbReference type="ChEBI" id="CHEBI:15378"/>
        <dbReference type="ChEBI" id="CHEBI:30013"/>
        <dbReference type="ChEBI" id="CHEBI:30616"/>
        <dbReference type="ChEBI" id="CHEBI:61977"/>
        <dbReference type="ChEBI" id="CHEBI:456216"/>
        <dbReference type="EC" id="2.7.11.1"/>
    </reaction>
</comment>
<reference evidence="11" key="1">
    <citation type="submission" date="2020-08" db="EMBL/GenBank/DDBJ databases">
        <title>Plant Genome Project.</title>
        <authorList>
            <person name="Zhang R.-G."/>
        </authorList>
    </citation>
    <scope>NUCLEOTIDE SEQUENCE</scope>
    <source>
        <strain evidence="11">WSP0</strain>
        <tissue evidence="11">Leaf</tissue>
    </source>
</reference>
<comment type="catalytic activity">
    <reaction evidence="6">
        <text>L-seryl-[protein] + ATP = O-phospho-L-seryl-[protein] + ADP + H(+)</text>
        <dbReference type="Rhea" id="RHEA:17989"/>
        <dbReference type="Rhea" id="RHEA-COMP:9863"/>
        <dbReference type="Rhea" id="RHEA-COMP:11604"/>
        <dbReference type="ChEBI" id="CHEBI:15378"/>
        <dbReference type="ChEBI" id="CHEBI:29999"/>
        <dbReference type="ChEBI" id="CHEBI:30616"/>
        <dbReference type="ChEBI" id="CHEBI:83421"/>
        <dbReference type="ChEBI" id="CHEBI:456216"/>
        <dbReference type="EC" id="2.7.11.1"/>
    </reaction>
</comment>
<protein>
    <recommendedName>
        <fullName evidence="1">non-specific serine/threonine protein kinase</fullName>
        <ecNumber evidence="1">2.7.11.1</ecNumber>
    </recommendedName>
</protein>
<evidence type="ECO:0000256" key="2">
    <source>
        <dbReference type="ARBA" id="ARBA00022729"/>
    </source>
</evidence>
<evidence type="ECO:0000256" key="4">
    <source>
        <dbReference type="ARBA" id="ARBA00023180"/>
    </source>
</evidence>
<dbReference type="CDD" id="cd01098">
    <property type="entry name" value="PAN_AP_plant"/>
    <property type="match status" value="2"/>
</dbReference>
<dbReference type="GO" id="GO:0048544">
    <property type="term" value="P:recognition of pollen"/>
    <property type="evidence" value="ECO:0007669"/>
    <property type="project" value="InterPro"/>
</dbReference>
<evidence type="ECO:0000256" key="7">
    <source>
        <dbReference type="PROSITE-ProRule" id="PRU00076"/>
    </source>
</evidence>
<evidence type="ECO:0000256" key="3">
    <source>
        <dbReference type="ARBA" id="ARBA00023157"/>
    </source>
</evidence>
<keyword evidence="3" id="KW-1015">Disulfide bond</keyword>
<accession>A0AAV6I9R2</accession>
<dbReference type="PANTHER" id="PTHR32444">
    <property type="entry name" value="BULB-TYPE LECTIN DOMAIN-CONTAINING PROTEIN"/>
    <property type="match status" value="1"/>
</dbReference>
<evidence type="ECO:0000313" key="12">
    <source>
        <dbReference type="Proteomes" id="UP000823749"/>
    </source>
</evidence>
<sequence length="791" mass="89127">MVVPEAGTELHPEARITSRIGRIPVIVTPGIIAATMLYAPPTGETNYPALNEAFDKDIVFENMYMEKRNAMIPHRPGKFRPAFRFVNQLVCYNLDHRATENKPSETTGNMLMAFLEEETACDWARYIFVKIVEFRDASTNTRLPFPVLISAICRAVEGLASKYFKNDEAHPGEYSFRLEPNELPQVILFKGSTQAWRIPEWSKGPMIAKAENMASSIFNGTQVNNCDEVYASYTWINVSNLSTMFVDELGSLKMVTSVGKWVKFYSVPGDQCVAYGQCGAYGYSDSNNGQDLECTCLPGYEPKSAKEWNLHAGCIGRVHQEARGTFHVWKMEKGLLRLQMQRFQIRPMGLSKHECKDECLRNCSCLAYMSQAEGGARPICITWYENLMDVRRYPRRFPEDGLDLYVRVDAVELANRDSPINGTSGVLSLNRDGNLVIYDNTRNSTVWQTNVSTVGYSARLLDSGNLVLFRGDSGSGSGGVWQSFDHPTNTLLPNMKLGLDRRTGLEWFLTSWKSRDDPGTGEYSLRLEPNELPQVILFKGSTRVWRIPAWFKSHRSAKAETMASSIDWFKSIRSATAETMASFIFNGTQVDNRDEVYASYTRINASNLSTMFVDELGSLKMVTWVGKWVEFYSVPGDQCVAYSRCGAYGYCDTNNGQDFECTCLPGYEPKSAEEWNLRDASGGCIKKRKELSICGNGEGFVKVANVKMPDTSKARVWMGLSVHECKDECLRNCSCLAYTSQAEGGASPICITWYEKLMDVRRYPRRFRKDGLDLYVRVDAVELGMSLCAEF</sequence>
<dbReference type="AlphaFoldDB" id="A0AAV6I9R2"/>